<dbReference type="AlphaFoldDB" id="A0A812NCL0"/>
<keyword evidence="3" id="KW-1185">Reference proteome</keyword>
<protein>
    <submittedName>
        <fullName evidence="2">Uncharacterized protein</fullName>
    </submittedName>
</protein>
<sequence>DDLEARDEGGEDDLEVAEDEVGEDDEDAVAKDQASKSQDDGEYCIDLYVVAKSMDHRQKILDQVFRASSQSNWAVVCTRTAHPSILLAAQEVIGFVSGPRPHALAHGRDLMNRLAASLKLPEAKRMVSGQKRALGLQDLGFIQVTEAPTSDVVCLKDIPVDSSCWRFGLNRPLPANYEELMSTLVQQELQQQELTLQQSPEMPLSPNEFGPLYSVMVGAASKVAVPGAGKRANCTIRVSVEKGCTDELLCLVVKTRTGVGIAKNSFLYLDSEHVQLTGGGDLKRMKKDFVDQWFKPTATSTAEPAQASPQVSPPPVVSTGFKSLDTCYDFKLGQDKRLFVEVAAGQEKLKSNKRLFPGTVVFSSAAGKFKASNGIPSGSIPYTFHETAREKVFFEDKVISLKDLLDSKKVSEIWSHGAIVGTPARLPGSTQVFVAEQDVLKQVIQTVEENYSKKVSWIWHMRLQAGCLKPIRACLMLDKQVIVNAASGIGHL</sequence>
<organism evidence="2 3">
    <name type="scientific">Symbiodinium pilosum</name>
    <name type="common">Dinoflagellate</name>
    <dbReference type="NCBI Taxonomy" id="2952"/>
    <lineage>
        <taxon>Eukaryota</taxon>
        <taxon>Sar</taxon>
        <taxon>Alveolata</taxon>
        <taxon>Dinophyceae</taxon>
        <taxon>Suessiales</taxon>
        <taxon>Symbiodiniaceae</taxon>
        <taxon>Symbiodinium</taxon>
    </lineage>
</organism>
<dbReference type="EMBL" id="CAJNIZ010010420">
    <property type="protein sequence ID" value="CAE7300297.1"/>
    <property type="molecule type" value="Genomic_DNA"/>
</dbReference>
<evidence type="ECO:0000313" key="3">
    <source>
        <dbReference type="Proteomes" id="UP000649617"/>
    </source>
</evidence>
<feature type="region of interest" description="Disordered" evidence="1">
    <location>
        <begin position="1"/>
        <end position="36"/>
    </location>
</feature>
<dbReference type="Proteomes" id="UP000649617">
    <property type="component" value="Unassembled WGS sequence"/>
</dbReference>
<feature type="non-terminal residue" evidence="2">
    <location>
        <position position="492"/>
    </location>
</feature>
<feature type="compositionally biased region" description="Acidic residues" evidence="1">
    <location>
        <begin position="1"/>
        <end position="27"/>
    </location>
</feature>
<gene>
    <name evidence="2" type="ORF">SPIL2461_LOCUS6785</name>
</gene>
<comment type="caution">
    <text evidence="2">The sequence shown here is derived from an EMBL/GenBank/DDBJ whole genome shotgun (WGS) entry which is preliminary data.</text>
</comment>
<evidence type="ECO:0000256" key="1">
    <source>
        <dbReference type="SAM" id="MobiDB-lite"/>
    </source>
</evidence>
<name>A0A812NCL0_SYMPI</name>
<evidence type="ECO:0000313" key="2">
    <source>
        <dbReference type="EMBL" id="CAE7300297.1"/>
    </source>
</evidence>
<proteinExistence type="predicted"/>
<dbReference type="OrthoDB" id="477147at2759"/>
<accession>A0A812NCL0</accession>
<reference evidence="2" key="1">
    <citation type="submission" date="2021-02" db="EMBL/GenBank/DDBJ databases">
        <authorList>
            <person name="Dougan E. K."/>
            <person name="Rhodes N."/>
            <person name="Thang M."/>
            <person name="Chan C."/>
        </authorList>
    </citation>
    <scope>NUCLEOTIDE SEQUENCE</scope>
</reference>